<feature type="transmembrane region" description="Helical" evidence="6">
    <location>
        <begin position="82"/>
        <end position="104"/>
    </location>
</feature>
<keyword evidence="4 6" id="KW-1133">Transmembrane helix</keyword>
<feature type="transmembrane region" description="Helical" evidence="6">
    <location>
        <begin position="273"/>
        <end position="294"/>
    </location>
</feature>
<dbReference type="InterPro" id="IPR036259">
    <property type="entry name" value="MFS_trans_sf"/>
</dbReference>
<sequence>MGSASISGPAPPSPATWLLVFAGPALRSSLLGGLLVAEAAIGEELGLSSIGLSILFECVVFGNLLAVIILPSLISGWGIRTSSLLTIFLTLAYLAAGVVFASWLPPGLPTTVVMYASAAVLGFLVAVPSPITQTLLNDATPADSHARRSLQSAWSAGLPVGFVVASLIGGILLQYLDWWSALLVPLLFAILCALSLLDRRVFACEVQSRPDPAPPFSEIAVVVLALVVFEIWTAWGSLRSWFDIEVVVAFVATIAATAFAVKRLRSADMPIISVEPYAVTGFAAAAVLLFLYQIPTTAEYEVLLLTELDKVSSEMIGNRTAIGNVGQVVGTALAAGLMYRRLYGLALAAGFGLTIVALGSYVAYPWLYGDGYIIATRTIAGFGSGLITPVLFVLALFRMPVPLQLAAGTWLVLATIGGTEIGLNVFDFVMEVADHVSGSNLTGYLTVECTQLAFGVGTAALAALLVLRRKLDIRTAAVAAAPPQGRD</sequence>
<evidence type="ECO:0000313" key="8">
    <source>
        <dbReference type="Proteomes" id="UP001378188"/>
    </source>
</evidence>
<dbReference type="PANTHER" id="PTHR42718:SF9">
    <property type="entry name" value="MAJOR FACILITATOR SUPERFAMILY MULTIDRUG TRANSPORTER MFSC"/>
    <property type="match status" value="1"/>
</dbReference>
<feature type="transmembrane region" description="Helical" evidence="6">
    <location>
        <begin position="346"/>
        <end position="367"/>
    </location>
</feature>
<keyword evidence="3 6" id="KW-0812">Transmembrane</keyword>
<feature type="transmembrane region" description="Helical" evidence="6">
    <location>
        <begin position="218"/>
        <end position="235"/>
    </location>
</feature>
<accession>A0AAW9RXG4</accession>
<evidence type="ECO:0000256" key="5">
    <source>
        <dbReference type="ARBA" id="ARBA00023136"/>
    </source>
</evidence>
<proteinExistence type="predicted"/>
<gene>
    <name evidence="7" type="ORF">V3328_19145</name>
</gene>
<reference evidence="7 8" key="1">
    <citation type="submission" date="2024-02" db="EMBL/GenBank/DDBJ databases">
        <title>Genome analysis and characterization of Microbaculum marinisediminis sp. nov., isolated from marine sediment.</title>
        <authorList>
            <person name="Du Z.-J."/>
            <person name="Ye Y.-Q."/>
            <person name="Zhang Z.-R."/>
            <person name="Yuan S.-M."/>
            <person name="Zhang X.-Y."/>
        </authorList>
    </citation>
    <scope>NUCLEOTIDE SEQUENCE [LARGE SCALE GENOMIC DNA]</scope>
    <source>
        <strain evidence="7 8">SDUM1044001</strain>
    </source>
</reference>
<evidence type="ECO:0000313" key="7">
    <source>
        <dbReference type="EMBL" id="MEJ8573615.1"/>
    </source>
</evidence>
<protein>
    <submittedName>
        <fullName evidence="7">MFS transporter</fullName>
    </submittedName>
</protein>
<dbReference type="EMBL" id="JAZHOF010000008">
    <property type="protein sequence ID" value="MEJ8573615.1"/>
    <property type="molecule type" value="Genomic_DNA"/>
</dbReference>
<keyword evidence="8" id="KW-1185">Reference proteome</keyword>
<feature type="transmembrane region" description="Helical" evidence="6">
    <location>
        <begin position="110"/>
        <end position="131"/>
    </location>
</feature>
<dbReference type="AlphaFoldDB" id="A0AAW9RXG4"/>
<evidence type="ECO:0000256" key="4">
    <source>
        <dbReference type="ARBA" id="ARBA00022989"/>
    </source>
</evidence>
<comment type="subcellular location">
    <subcellularLocation>
        <location evidence="1">Membrane</location>
        <topology evidence="1">Multi-pass membrane protein</topology>
    </subcellularLocation>
</comment>
<dbReference type="Proteomes" id="UP001378188">
    <property type="component" value="Unassembled WGS sequence"/>
</dbReference>
<organism evidence="7 8">
    <name type="scientific">Microbaculum marinum</name>
    <dbReference type="NCBI Taxonomy" id="1764581"/>
    <lineage>
        <taxon>Bacteria</taxon>
        <taxon>Pseudomonadati</taxon>
        <taxon>Pseudomonadota</taxon>
        <taxon>Alphaproteobacteria</taxon>
        <taxon>Hyphomicrobiales</taxon>
        <taxon>Tepidamorphaceae</taxon>
        <taxon>Microbaculum</taxon>
    </lineage>
</organism>
<dbReference type="InterPro" id="IPR011701">
    <property type="entry name" value="MFS"/>
</dbReference>
<feature type="transmembrane region" description="Helical" evidence="6">
    <location>
        <begin position="379"/>
        <end position="397"/>
    </location>
</feature>
<dbReference type="RefSeq" id="WP_340331319.1">
    <property type="nucleotide sequence ID" value="NZ_JAZHOF010000008.1"/>
</dbReference>
<evidence type="ECO:0000256" key="2">
    <source>
        <dbReference type="ARBA" id="ARBA00022448"/>
    </source>
</evidence>
<keyword evidence="5 6" id="KW-0472">Membrane</keyword>
<feature type="transmembrane region" description="Helical" evidence="6">
    <location>
        <begin position="409"/>
        <end position="430"/>
    </location>
</feature>
<feature type="transmembrane region" description="Helical" evidence="6">
    <location>
        <begin position="152"/>
        <end position="172"/>
    </location>
</feature>
<evidence type="ECO:0000256" key="1">
    <source>
        <dbReference type="ARBA" id="ARBA00004141"/>
    </source>
</evidence>
<dbReference type="PANTHER" id="PTHR42718">
    <property type="entry name" value="MAJOR FACILITATOR SUPERFAMILY MULTIDRUG TRANSPORTER MFSC"/>
    <property type="match status" value="1"/>
</dbReference>
<dbReference type="GO" id="GO:0022857">
    <property type="term" value="F:transmembrane transporter activity"/>
    <property type="evidence" value="ECO:0007669"/>
    <property type="project" value="InterPro"/>
</dbReference>
<evidence type="ECO:0000256" key="3">
    <source>
        <dbReference type="ARBA" id="ARBA00022692"/>
    </source>
</evidence>
<keyword evidence="2" id="KW-0813">Transport</keyword>
<comment type="caution">
    <text evidence="7">The sequence shown here is derived from an EMBL/GenBank/DDBJ whole genome shotgun (WGS) entry which is preliminary data.</text>
</comment>
<dbReference type="Gene3D" id="1.20.1720.10">
    <property type="entry name" value="Multidrug resistance protein D"/>
    <property type="match status" value="1"/>
</dbReference>
<feature type="transmembrane region" description="Helical" evidence="6">
    <location>
        <begin position="241"/>
        <end position="261"/>
    </location>
</feature>
<name>A0AAW9RXG4_9HYPH</name>
<feature type="transmembrane region" description="Helical" evidence="6">
    <location>
        <begin position="450"/>
        <end position="467"/>
    </location>
</feature>
<evidence type="ECO:0000256" key="6">
    <source>
        <dbReference type="SAM" id="Phobius"/>
    </source>
</evidence>
<dbReference type="Pfam" id="PF07690">
    <property type="entry name" value="MFS_1"/>
    <property type="match status" value="1"/>
</dbReference>
<feature type="transmembrane region" description="Helical" evidence="6">
    <location>
        <begin position="47"/>
        <end position="70"/>
    </location>
</feature>
<feature type="transmembrane region" description="Helical" evidence="6">
    <location>
        <begin position="178"/>
        <end position="197"/>
    </location>
</feature>
<dbReference type="SUPFAM" id="SSF103473">
    <property type="entry name" value="MFS general substrate transporter"/>
    <property type="match status" value="1"/>
</dbReference>
<dbReference type="GO" id="GO:0016020">
    <property type="term" value="C:membrane"/>
    <property type="evidence" value="ECO:0007669"/>
    <property type="project" value="UniProtKB-SubCell"/>
</dbReference>